<sequence>MPVTPVFRKHFIFGILLAAQSRIPNSQLCHQVKRLTQKNQRYLLLDQISPHRFDVLQAHQLLQVRNVQRLEIPVLQKVLSHRLLLSAPLIHGTDYRVSLKPH</sequence>
<proteinExistence type="predicted"/>
<accession>A0A0B1SAQ5</accession>
<reference evidence="1 2" key="1">
    <citation type="submission" date="2014-03" db="EMBL/GenBank/DDBJ databases">
        <title>Draft genome of the hookworm Oesophagostomum dentatum.</title>
        <authorList>
            <person name="Mitreva M."/>
        </authorList>
    </citation>
    <scope>NUCLEOTIDE SEQUENCE [LARGE SCALE GENOMIC DNA]</scope>
    <source>
        <strain evidence="1 2">OD-Hann</strain>
    </source>
</reference>
<protein>
    <submittedName>
        <fullName evidence="1">Uncharacterized protein</fullName>
    </submittedName>
</protein>
<name>A0A0B1SAQ5_OESDE</name>
<dbReference type="EMBL" id="KN600203">
    <property type="protein sequence ID" value="KHJ80597.1"/>
    <property type="molecule type" value="Genomic_DNA"/>
</dbReference>
<dbReference type="Proteomes" id="UP000053660">
    <property type="component" value="Unassembled WGS sequence"/>
</dbReference>
<evidence type="ECO:0000313" key="2">
    <source>
        <dbReference type="Proteomes" id="UP000053660"/>
    </source>
</evidence>
<dbReference type="AlphaFoldDB" id="A0A0B1SAQ5"/>
<organism evidence="1 2">
    <name type="scientific">Oesophagostomum dentatum</name>
    <name type="common">Nodular worm</name>
    <dbReference type="NCBI Taxonomy" id="61180"/>
    <lineage>
        <taxon>Eukaryota</taxon>
        <taxon>Metazoa</taxon>
        <taxon>Ecdysozoa</taxon>
        <taxon>Nematoda</taxon>
        <taxon>Chromadorea</taxon>
        <taxon>Rhabditida</taxon>
        <taxon>Rhabditina</taxon>
        <taxon>Rhabditomorpha</taxon>
        <taxon>Strongyloidea</taxon>
        <taxon>Strongylidae</taxon>
        <taxon>Oesophagostomum</taxon>
    </lineage>
</organism>
<evidence type="ECO:0000313" key="1">
    <source>
        <dbReference type="EMBL" id="KHJ80597.1"/>
    </source>
</evidence>
<keyword evidence="2" id="KW-1185">Reference proteome</keyword>
<gene>
    <name evidence="1" type="ORF">OESDEN_19726</name>
</gene>